<accession>A0AAU8AVB5</accession>
<dbReference type="Gene3D" id="1.10.10.10">
    <property type="entry name" value="Winged helix-like DNA-binding domain superfamily/Winged helix DNA-binding domain"/>
    <property type="match status" value="1"/>
</dbReference>
<feature type="domain" description="HTH luxR-type" evidence="1">
    <location>
        <begin position="58"/>
        <end position="112"/>
    </location>
</feature>
<sequence>MNKKKLSLDEKDFLVKNRNRYYVGELAKFLGRNDGTIYRFFQKAGLNYKQRVSSNTDELTKQELNVLKLFAYTRIEIGKKMMLEPCTVASYTDNIFNKFHLPTNNRGAAIIYALKNGILQIEDFELSA</sequence>
<dbReference type="InterPro" id="IPR000792">
    <property type="entry name" value="Tscrpt_reg_LuxR_C"/>
</dbReference>
<dbReference type="GO" id="GO:0006355">
    <property type="term" value="P:regulation of DNA-templated transcription"/>
    <property type="evidence" value="ECO:0007669"/>
    <property type="project" value="InterPro"/>
</dbReference>
<dbReference type="InterPro" id="IPR016032">
    <property type="entry name" value="Sig_transdc_resp-reg_C-effctor"/>
</dbReference>
<dbReference type="Pfam" id="PF00196">
    <property type="entry name" value="GerE"/>
    <property type="match status" value="1"/>
</dbReference>
<protein>
    <submittedName>
        <fullName evidence="2">Response regulator</fullName>
    </submittedName>
</protein>
<dbReference type="GO" id="GO:0003677">
    <property type="term" value="F:DNA binding"/>
    <property type="evidence" value="ECO:0007669"/>
    <property type="project" value="InterPro"/>
</dbReference>
<dbReference type="EMBL" id="PP511318">
    <property type="protein sequence ID" value="XCD03131.1"/>
    <property type="molecule type" value="Genomic_DNA"/>
</dbReference>
<name>A0AAU8AVB5_9VIRU</name>
<dbReference type="SUPFAM" id="SSF46894">
    <property type="entry name" value="C-terminal effector domain of the bipartite response regulators"/>
    <property type="match status" value="1"/>
</dbReference>
<proteinExistence type="predicted"/>
<evidence type="ECO:0000313" key="2">
    <source>
        <dbReference type="EMBL" id="XCD03131.1"/>
    </source>
</evidence>
<evidence type="ECO:0000259" key="1">
    <source>
        <dbReference type="Pfam" id="PF00196"/>
    </source>
</evidence>
<dbReference type="InterPro" id="IPR036388">
    <property type="entry name" value="WH-like_DNA-bd_sf"/>
</dbReference>
<reference evidence="2" key="1">
    <citation type="submission" date="2024-03" db="EMBL/GenBank/DDBJ databases">
        <title>Diverse circular DNA viruses in blood, oral, and fecal samples of captive lemurs.</title>
        <authorList>
            <person name="Paietta E.N."/>
            <person name="Kraberger S."/>
            <person name="Lund M.C."/>
            <person name="Custer J.M."/>
            <person name="Vargas K.M."/>
            <person name="Ehmke E.E."/>
            <person name="Yoder A.D."/>
            <person name="Varsani A."/>
        </authorList>
    </citation>
    <scope>NUCLEOTIDE SEQUENCE</scope>
    <source>
        <strain evidence="2">Duke_17_45</strain>
    </source>
</reference>
<organism evidence="2">
    <name type="scientific">Dulem virus 31</name>
    <dbReference type="NCBI Taxonomy" id="3145749"/>
    <lineage>
        <taxon>Viruses</taxon>
        <taxon>Monodnaviria</taxon>
        <taxon>Sangervirae</taxon>
        <taxon>Phixviricota</taxon>
        <taxon>Malgrandaviricetes</taxon>
        <taxon>Petitvirales</taxon>
        <taxon>Microviridae</taxon>
        <taxon>Microvirus</taxon>
    </lineage>
</organism>